<dbReference type="AlphaFoldDB" id="A0A844GH71"/>
<dbReference type="InterPro" id="IPR033140">
    <property type="entry name" value="Lipase_GDXG_put_SER_AS"/>
</dbReference>
<gene>
    <name evidence="5" type="ORF">GKZ57_01855</name>
</gene>
<feature type="domain" description="BD-FAE-like" evidence="4">
    <location>
        <begin position="39"/>
        <end position="198"/>
    </location>
</feature>
<dbReference type="Pfam" id="PF20434">
    <property type="entry name" value="BD-FAE"/>
    <property type="match status" value="1"/>
</dbReference>
<comment type="similarity">
    <text evidence="1">Belongs to the 'GDXG' lipolytic enzyme family.</text>
</comment>
<reference evidence="5 6" key="1">
    <citation type="submission" date="2019-11" db="EMBL/GenBank/DDBJ databases">
        <title>Draft genome sequence of Blautia luti DSM 14534T, isolated from human stool.</title>
        <authorList>
            <person name="Ortiz R."/>
            <person name="Melis-Arcos F."/>
            <person name="Covarrubias P."/>
            <person name="Cardenas J.P."/>
            <person name="Perez-Donoso J."/>
            <person name="Almonacid D."/>
        </authorList>
    </citation>
    <scope>NUCLEOTIDE SEQUENCE [LARGE SCALE GENOMIC DNA]</scope>
    <source>
        <strain evidence="5 6">DSM 14534</strain>
    </source>
</reference>
<dbReference type="InterPro" id="IPR029058">
    <property type="entry name" value="AB_hydrolase_fold"/>
</dbReference>
<comment type="caution">
    <text evidence="5">The sequence shown here is derived from an EMBL/GenBank/DDBJ whole genome shotgun (WGS) entry which is preliminary data.</text>
</comment>
<evidence type="ECO:0000313" key="6">
    <source>
        <dbReference type="Proteomes" id="UP000437824"/>
    </source>
</evidence>
<sequence length="290" mass="33077">MRREWKINDAKRDAGLTTPEDICRYDDLVYGPDPVWNKLDVYRPKNLEGKLPVIVNVHGGGWIYGDKELYQFYGMTLAQRKFAVVNFTYRLAPEVKFPAPLEDTNNVICWMYEHQDEYGLDMDHVFMAGDSAGGHLCGLYSAICTNPAYAANYDFEVPDGFVPEAVALNCGVYAPLGTTEVLGSEQDNELMSDFLPEKGSEKERKLINVPDHVTPAFPPVYLMTCVGDYCRPQAPLLEKALKENGVYYEFVTYGSEEEPLYHVFHVTIQKPQGQKCNDDECDFFRRMMNR</sequence>
<dbReference type="Gene3D" id="3.40.50.1820">
    <property type="entry name" value="alpha/beta hydrolase"/>
    <property type="match status" value="1"/>
</dbReference>
<accession>A0A844GH71</accession>
<dbReference type="SUPFAM" id="SSF53474">
    <property type="entry name" value="alpha/beta-Hydrolases"/>
    <property type="match status" value="1"/>
</dbReference>
<name>A0A844GH71_9FIRM</name>
<evidence type="ECO:0000256" key="1">
    <source>
        <dbReference type="ARBA" id="ARBA00010515"/>
    </source>
</evidence>
<feature type="active site" evidence="3">
    <location>
        <position position="131"/>
    </location>
</feature>
<protein>
    <submittedName>
        <fullName evidence="5">Alpha/beta hydrolase fold domain-containing protein</fullName>
    </submittedName>
</protein>
<organism evidence="5 6">
    <name type="scientific">Blautia luti DSM 14534 = JCM 17040</name>
    <dbReference type="NCBI Taxonomy" id="649762"/>
    <lineage>
        <taxon>Bacteria</taxon>
        <taxon>Bacillati</taxon>
        <taxon>Bacillota</taxon>
        <taxon>Clostridia</taxon>
        <taxon>Lachnospirales</taxon>
        <taxon>Lachnospiraceae</taxon>
        <taxon>Blautia</taxon>
    </lineage>
</organism>
<evidence type="ECO:0000256" key="2">
    <source>
        <dbReference type="ARBA" id="ARBA00022801"/>
    </source>
</evidence>
<dbReference type="InterPro" id="IPR050300">
    <property type="entry name" value="GDXG_lipolytic_enzyme"/>
</dbReference>
<dbReference type="GO" id="GO:0016787">
    <property type="term" value="F:hydrolase activity"/>
    <property type="evidence" value="ECO:0007669"/>
    <property type="project" value="UniProtKB-KW"/>
</dbReference>
<evidence type="ECO:0000259" key="4">
    <source>
        <dbReference type="Pfam" id="PF20434"/>
    </source>
</evidence>
<evidence type="ECO:0000256" key="3">
    <source>
        <dbReference type="PROSITE-ProRule" id="PRU10038"/>
    </source>
</evidence>
<proteinExistence type="inferred from homology"/>
<dbReference type="Proteomes" id="UP000437824">
    <property type="component" value="Unassembled WGS sequence"/>
</dbReference>
<dbReference type="InterPro" id="IPR049492">
    <property type="entry name" value="BD-FAE-like_dom"/>
</dbReference>
<evidence type="ECO:0000313" key="5">
    <source>
        <dbReference type="EMBL" id="MTD60041.1"/>
    </source>
</evidence>
<dbReference type="PROSITE" id="PS01174">
    <property type="entry name" value="LIPASE_GDXG_SER"/>
    <property type="match status" value="1"/>
</dbReference>
<keyword evidence="2 5" id="KW-0378">Hydrolase</keyword>
<dbReference type="EMBL" id="WMBC01000001">
    <property type="protein sequence ID" value="MTD60041.1"/>
    <property type="molecule type" value="Genomic_DNA"/>
</dbReference>
<dbReference type="PANTHER" id="PTHR48081">
    <property type="entry name" value="AB HYDROLASE SUPERFAMILY PROTEIN C4A8.06C"/>
    <property type="match status" value="1"/>
</dbReference>